<keyword evidence="1" id="KW-0805">Transcription regulation</keyword>
<dbReference type="InterPro" id="IPR050397">
    <property type="entry name" value="Env_Response_Regulators"/>
</dbReference>
<proteinExistence type="predicted"/>
<feature type="domain" description="CRIB" evidence="4">
    <location>
        <begin position="17"/>
        <end position="32"/>
    </location>
</feature>
<evidence type="ECO:0000256" key="1">
    <source>
        <dbReference type="ARBA" id="ARBA00023015"/>
    </source>
</evidence>
<dbReference type="SUPFAM" id="SSF46785">
    <property type="entry name" value="Winged helix' DNA-binding domain"/>
    <property type="match status" value="1"/>
</dbReference>
<organism evidence="6 7">
    <name type="scientific">Leeia speluncae</name>
    <dbReference type="NCBI Taxonomy" id="2884804"/>
    <lineage>
        <taxon>Bacteria</taxon>
        <taxon>Pseudomonadati</taxon>
        <taxon>Pseudomonadota</taxon>
        <taxon>Betaproteobacteria</taxon>
        <taxon>Neisseriales</taxon>
        <taxon>Leeiaceae</taxon>
        <taxon>Leeia</taxon>
    </lineage>
</organism>
<evidence type="ECO:0000256" key="2">
    <source>
        <dbReference type="ARBA" id="ARBA00023125"/>
    </source>
</evidence>
<sequence>MKCSDCKWRKYCLPSDLSGPSLSEFEHIVHLGKKFEKEQRIYSQGSSFRSLFAIQSGSVKTQYTLTSGYTQVTAFYYPGEVIGLDAIDTDKYPGTAIALEDSIICEIPFAHLEQIAQQQPILNQSLFKLMGREFVRDQSLLFLLGSRAAEERVLSFLSSIAKRHTIMNPESQQLQLSMSRTDIASFLGISLETVSRELTKLKKNGWLELSGRNVLIHQPANFKEYVFQLADKTI</sequence>
<evidence type="ECO:0000256" key="3">
    <source>
        <dbReference type="ARBA" id="ARBA00023163"/>
    </source>
</evidence>
<dbReference type="InterPro" id="IPR012318">
    <property type="entry name" value="HTH_CRP"/>
</dbReference>
<dbReference type="InterPro" id="IPR036388">
    <property type="entry name" value="WH-like_DNA-bd_sf"/>
</dbReference>
<comment type="caution">
    <text evidence="6">The sequence shown here is derived from an EMBL/GenBank/DDBJ whole genome shotgun (WGS) entry which is preliminary data.</text>
</comment>
<dbReference type="Gene3D" id="2.60.120.10">
    <property type="entry name" value="Jelly Rolls"/>
    <property type="match status" value="1"/>
</dbReference>
<keyword evidence="3" id="KW-0804">Transcription</keyword>
<gene>
    <name evidence="6" type="ORF">LIN78_05715</name>
</gene>
<protein>
    <submittedName>
        <fullName evidence="6">Helix-turn-helix domain-containing protein</fullName>
    </submittedName>
</protein>
<dbReference type="PRINTS" id="PR00034">
    <property type="entry name" value="HTHCRP"/>
</dbReference>
<dbReference type="CDD" id="cd00038">
    <property type="entry name" value="CAP_ED"/>
    <property type="match status" value="1"/>
</dbReference>
<keyword evidence="7" id="KW-1185">Reference proteome</keyword>
<dbReference type="InterPro" id="IPR000095">
    <property type="entry name" value="CRIB_dom"/>
</dbReference>
<dbReference type="PROSITE" id="PS00042">
    <property type="entry name" value="HTH_CRP_1"/>
    <property type="match status" value="1"/>
</dbReference>
<dbReference type="EMBL" id="JAJBZT010000002">
    <property type="protein sequence ID" value="MCB6183044.1"/>
    <property type="molecule type" value="Genomic_DNA"/>
</dbReference>
<dbReference type="InterPro" id="IPR018490">
    <property type="entry name" value="cNMP-bd_dom_sf"/>
</dbReference>
<accession>A0ABS8D4B1</accession>
<dbReference type="PROSITE" id="PS50108">
    <property type="entry name" value="CRIB"/>
    <property type="match status" value="1"/>
</dbReference>
<evidence type="ECO:0000259" key="5">
    <source>
        <dbReference type="PROSITE" id="PS51063"/>
    </source>
</evidence>
<dbReference type="Pfam" id="PF00027">
    <property type="entry name" value="cNMP_binding"/>
    <property type="match status" value="1"/>
</dbReference>
<dbReference type="Gene3D" id="1.10.10.10">
    <property type="entry name" value="Winged helix-like DNA-binding domain superfamily/Winged helix DNA-binding domain"/>
    <property type="match status" value="1"/>
</dbReference>
<evidence type="ECO:0000313" key="7">
    <source>
        <dbReference type="Proteomes" id="UP001165395"/>
    </source>
</evidence>
<dbReference type="PANTHER" id="PTHR24567:SF75">
    <property type="entry name" value="FUMARATE AND NITRATE REDUCTION REGULATORY PROTEIN"/>
    <property type="match status" value="1"/>
</dbReference>
<feature type="domain" description="HTH crp-type" evidence="5">
    <location>
        <begin position="147"/>
        <end position="220"/>
    </location>
</feature>
<reference evidence="6" key="1">
    <citation type="submission" date="2021-10" db="EMBL/GenBank/DDBJ databases">
        <title>The complete genome sequence of Leeia sp. TBRC 13508.</title>
        <authorList>
            <person name="Charoenyingcharoen P."/>
            <person name="Yukphan P."/>
        </authorList>
    </citation>
    <scope>NUCLEOTIDE SEQUENCE</scope>
    <source>
        <strain evidence="6">TBRC 13508</strain>
    </source>
</reference>
<dbReference type="CDD" id="cd00092">
    <property type="entry name" value="HTH_CRP"/>
    <property type="match status" value="1"/>
</dbReference>
<dbReference type="PANTHER" id="PTHR24567">
    <property type="entry name" value="CRP FAMILY TRANSCRIPTIONAL REGULATORY PROTEIN"/>
    <property type="match status" value="1"/>
</dbReference>
<dbReference type="InterPro" id="IPR014710">
    <property type="entry name" value="RmlC-like_jellyroll"/>
</dbReference>
<keyword evidence="2" id="KW-0238">DNA-binding</keyword>
<evidence type="ECO:0000259" key="4">
    <source>
        <dbReference type="PROSITE" id="PS50108"/>
    </source>
</evidence>
<evidence type="ECO:0000313" key="6">
    <source>
        <dbReference type="EMBL" id="MCB6183044.1"/>
    </source>
</evidence>
<dbReference type="InterPro" id="IPR000595">
    <property type="entry name" value="cNMP-bd_dom"/>
</dbReference>
<dbReference type="SMART" id="SM00419">
    <property type="entry name" value="HTH_CRP"/>
    <property type="match status" value="1"/>
</dbReference>
<dbReference type="PROSITE" id="PS51063">
    <property type="entry name" value="HTH_CRP_2"/>
    <property type="match status" value="1"/>
</dbReference>
<name>A0ABS8D4B1_9NEIS</name>
<dbReference type="Proteomes" id="UP001165395">
    <property type="component" value="Unassembled WGS sequence"/>
</dbReference>
<dbReference type="InterPro" id="IPR018335">
    <property type="entry name" value="Tscrpt_reg_HTH_Crp-type_CS"/>
</dbReference>
<dbReference type="InterPro" id="IPR036390">
    <property type="entry name" value="WH_DNA-bd_sf"/>
</dbReference>
<dbReference type="RefSeq" id="WP_227179404.1">
    <property type="nucleotide sequence ID" value="NZ_JAJBZT010000002.1"/>
</dbReference>
<dbReference type="SMART" id="SM00100">
    <property type="entry name" value="cNMP"/>
    <property type="match status" value="1"/>
</dbReference>
<dbReference type="Pfam" id="PF13545">
    <property type="entry name" value="HTH_Crp_2"/>
    <property type="match status" value="1"/>
</dbReference>
<dbReference type="SUPFAM" id="SSF51206">
    <property type="entry name" value="cAMP-binding domain-like"/>
    <property type="match status" value="1"/>
</dbReference>